<feature type="compositionally biased region" description="Polar residues" evidence="4">
    <location>
        <begin position="307"/>
        <end position="321"/>
    </location>
</feature>
<dbReference type="GO" id="GO:0019005">
    <property type="term" value="C:SCF ubiquitin ligase complex"/>
    <property type="evidence" value="ECO:0007669"/>
    <property type="project" value="TreeGrafter"/>
</dbReference>
<feature type="compositionally biased region" description="Low complexity" evidence="4">
    <location>
        <begin position="49"/>
        <end position="66"/>
    </location>
</feature>
<feature type="region of interest" description="Disordered" evidence="4">
    <location>
        <begin position="1"/>
        <end position="111"/>
    </location>
</feature>
<feature type="compositionally biased region" description="Gly residues" evidence="4">
    <location>
        <begin position="87"/>
        <end position="106"/>
    </location>
</feature>
<dbReference type="PROSITE" id="PS50188">
    <property type="entry name" value="B302_SPRY"/>
    <property type="match status" value="1"/>
</dbReference>
<dbReference type="PANTHER" id="PTHR12245">
    <property type="entry name" value="SPRY DOMAIN CONTAINING SOCS BOX PROTEIN"/>
    <property type="match status" value="1"/>
</dbReference>
<name>A0A6A7FNT1_9CRUS</name>
<dbReference type="CDD" id="cd12906">
    <property type="entry name" value="SPRY_SOCS1-2-4"/>
    <property type="match status" value="1"/>
</dbReference>
<feature type="region of interest" description="Disordered" evidence="4">
    <location>
        <begin position="307"/>
        <end position="411"/>
    </location>
</feature>
<dbReference type="Pfam" id="PF00622">
    <property type="entry name" value="SPRY"/>
    <property type="match status" value="1"/>
</dbReference>
<feature type="compositionally biased region" description="Polar residues" evidence="4">
    <location>
        <begin position="192"/>
        <end position="206"/>
    </location>
</feature>
<feature type="compositionally biased region" description="Low complexity" evidence="4">
    <location>
        <begin position="213"/>
        <end position="225"/>
    </location>
</feature>
<dbReference type="FunFam" id="1.10.750.20:FF:000001">
    <property type="entry name" value="Ankyrin repeat and SOCS box containing 1"/>
    <property type="match status" value="1"/>
</dbReference>
<dbReference type="InterPro" id="IPR050672">
    <property type="entry name" value="FBXO45-Fsn/SPSB_families"/>
</dbReference>
<dbReference type="Gene3D" id="2.60.120.920">
    <property type="match status" value="1"/>
</dbReference>
<protein>
    <submittedName>
        <fullName evidence="7">Protein gustavus-like isoform X1</fullName>
    </submittedName>
</protein>
<evidence type="ECO:0000259" key="6">
    <source>
        <dbReference type="PROSITE" id="PS50225"/>
    </source>
</evidence>
<feature type="compositionally biased region" description="Low complexity" evidence="4">
    <location>
        <begin position="15"/>
        <end position="30"/>
    </location>
</feature>
<feature type="compositionally biased region" description="Low complexity" evidence="4">
    <location>
        <begin position="322"/>
        <end position="333"/>
    </location>
</feature>
<dbReference type="PROSITE" id="PS50225">
    <property type="entry name" value="SOCS"/>
    <property type="match status" value="1"/>
</dbReference>
<evidence type="ECO:0000256" key="1">
    <source>
        <dbReference type="ARBA" id="ARBA00004496"/>
    </source>
</evidence>
<dbReference type="InterPro" id="IPR003877">
    <property type="entry name" value="SPRY_dom"/>
</dbReference>
<dbReference type="InterPro" id="IPR043136">
    <property type="entry name" value="B30.2/SPRY_sf"/>
</dbReference>
<dbReference type="InterPro" id="IPR001870">
    <property type="entry name" value="B30.2/SPRY"/>
</dbReference>
<sequence>MKVITRHQQQQQLPSSTTTTTTAAASAVTSPAGVAKLNSRRASKRKPLTRAASAAAAATTTPAALTKFTLHRFEGVTEDSGTRKRGGGGGGGSGGGGGGGSSGGGESCRNKNLCVRRSPRSYNTTQQQPQRVVVAARDFRSKRPARKYKSAAKIIVELTDTANSNQDKLQQLSSAGSPAPLSDSLQRLNTCTAQQPPSAPFTNTAASIKGSRRSTSNNSCSNNYNAQQQLNGAVSNSSNSSLSATGDNNSRQKHNRRAINGVGAASSHTHPSKTKASNKVNGVANGCSDNGANVVANGSLSTGWNSRSYGFSNNTQEQQQPSSSKTSTSNSRAAKSRYRKSNGKNFTPLNGSSKATTQLKKDSINISPTSAKSDRTSRSRSRSRSISGNRSRSTSLSDSCSSSGSSSGSFCSGGGGGGIPIGGASPLSPSLAEVEAQVDAAVAAVVASAAVRNLRTTRSRSRMTMGQKVSGGLKSGGRGSNTEGGPTQPRFTRELAMSPDLVRPKRLDMLLDMPPASRDVAIKNSWDPDDRSLNIFVKEDDNTTFHRHPVAQSTDCIRSRTGYTRGLHCWEVTWSTRQRGTHAVVGVASPEAPLHSVGYQSLVGSNDQSWGWDLGRNKLHHNSKGGNAGVTYPKLVNCDETFAVPDKFLIILDMEEGTLSFIVDGQYLGVAFRGLKGKRLHPIVSAVWGHCEITLRYIGGLGPDPLPLMDLSRRAIRLSVGKQRLHRLPELNLPPSIIDYLHFKDKAT</sequence>
<evidence type="ECO:0000256" key="3">
    <source>
        <dbReference type="ARBA" id="ARBA00022490"/>
    </source>
</evidence>
<dbReference type="Pfam" id="PF07525">
    <property type="entry name" value="SOCS_box"/>
    <property type="match status" value="1"/>
</dbReference>
<feature type="compositionally biased region" description="Basic residues" evidence="4">
    <location>
        <begin position="38"/>
        <end position="48"/>
    </location>
</feature>
<accession>A0A6A7FNT1</accession>
<evidence type="ECO:0000313" key="7">
    <source>
        <dbReference type="EMBL" id="LAC20246.1"/>
    </source>
</evidence>
<dbReference type="GO" id="GO:0005737">
    <property type="term" value="C:cytoplasm"/>
    <property type="evidence" value="ECO:0007669"/>
    <property type="project" value="UniProtKB-SubCell"/>
</dbReference>
<evidence type="ECO:0000256" key="4">
    <source>
        <dbReference type="SAM" id="MobiDB-lite"/>
    </source>
</evidence>
<dbReference type="SUPFAM" id="SSF49899">
    <property type="entry name" value="Concanavalin A-like lectins/glucanases"/>
    <property type="match status" value="1"/>
</dbReference>
<feature type="region of interest" description="Disordered" evidence="4">
    <location>
        <begin position="192"/>
        <end position="283"/>
    </location>
</feature>
<dbReference type="InterPro" id="IPR013320">
    <property type="entry name" value="ConA-like_dom_sf"/>
</dbReference>
<proteinExistence type="evidence at transcript level"/>
<feature type="compositionally biased region" description="Low complexity" evidence="4">
    <location>
        <begin position="384"/>
        <end position="410"/>
    </location>
</feature>
<dbReference type="FunFam" id="2.60.120.920:FF:000007">
    <property type="entry name" value="SPRY domain-containing SOCS box protein 1"/>
    <property type="match status" value="1"/>
</dbReference>
<reference evidence="7" key="1">
    <citation type="submission" date="2017-11" db="EMBL/GenBank/DDBJ databases">
        <title>The sensing device of the deep-sea amphipod.</title>
        <authorList>
            <person name="Kobayashi H."/>
            <person name="Nagahama T."/>
            <person name="Arai W."/>
            <person name="Sasagawa Y."/>
            <person name="Umeda M."/>
            <person name="Hayashi T."/>
            <person name="Nikaido I."/>
            <person name="Watanabe H."/>
            <person name="Oguri K."/>
            <person name="Kitazato H."/>
            <person name="Fujioka K."/>
            <person name="Kido Y."/>
            <person name="Takami H."/>
        </authorList>
    </citation>
    <scope>NUCLEOTIDE SEQUENCE</scope>
    <source>
        <tissue evidence="7">Whole body</tissue>
    </source>
</reference>
<keyword evidence="3" id="KW-0963">Cytoplasm</keyword>
<feature type="compositionally biased region" description="Polar residues" evidence="4">
    <location>
        <begin position="343"/>
        <end position="369"/>
    </location>
</feature>
<feature type="region of interest" description="Disordered" evidence="4">
    <location>
        <begin position="457"/>
        <end position="491"/>
    </location>
</feature>
<dbReference type="GO" id="GO:0043161">
    <property type="term" value="P:proteasome-mediated ubiquitin-dependent protein catabolic process"/>
    <property type="evidence" value="ECO:0007669"/>
    <property type="project" value="TreeGrafter"/>
</dbReference>
<comment type="subcellular location">
    <subcellularLocation>
        <location evidence="1">Cytoplasm</location>
    </subcellularLocation>
</comment>
<feature type="compositionally biased region" description="Polar residues" evidence="4">
    <location>
        <begin position="266"/>
        <end position="280"/>
    </location>
</feature>
<feature type="compositionally biased region" description="Polar residues" evidence="4">
    <location>
        <begin position="1"/>
        <end position="14"/>
    </location>
</feature>
<dbReference type="EMBL" id="IACT01000869">
    <property type="protein sequence ID" value="LAC20246.1"/>
    <property type="molecule type" value="mRNA"/>
</dbReference>
<dbReference type="PANTHER" id="PTHR12245:SF11">
    <property type="entry name" value="PROTEIN GUSTAVUS"/>
    <property type="match status" value="1"/>
</dbReference>
<organism evidence="7">
    <name type="scientific">Hirondellea gigas</name>
    <dbReference type="NCBI Taxonomy" id="1518452"/>
    <lineage>
        <taxon>Eukaryota</taxon>
        <taxon>Metazoa</taxon>
        <taxon>Ecdysozoa</taxon>
        <taxon>Arthropoda</taxon>
        <taxon>Crustacea</taxon>
        <taxon>Multicrustacea</taxon>
        <taxon>Malacostraca</taxon>
        <taxon>Eumalacostraca</taxon>
        <taxon>Peracarida</taxon>
        <taxon>Amphipoda</taxon>
        <taxon>Amphilochidea</taxon>
        <taxon>Lysianassida</taxon>
        <taxon>Lysianassidira</taxon>
        <taxon>Lysianassoidea</taxon>
        <taxon>Lysianassidae</taxon>
        <taxon>Hirondellea</taxon>
    </lineage>
</organism>
<evidence type="ECO:0000259" key="5">
    <source>
        <dbReference type="PROSITE" id="PS50188"/>
    </source>
</evidence>
<feature type="domain" description="B30.2/SPRY" evidence="5">
    <location>
        <begin position="504"/>
        <end position="702"/>
    </location>
</feature>
<evidence type="ECO:0000256" key="2">
    <source>
        <dbReference type="ARBA" id="ARBA00010910"/>
    </source>
</evidence>
<dbReference type="Gene3D" id="1.10.750.20">
    <property type="entry name" value="SOCS box"/>
    <property type="match status" value="1"/>
</dbReference>
<dbReference type="SMART" id="SM00449">
    <property type="entry name" value="SPRY"/>
    <property type="match status" value="1"/>
</dbReference>
<dbReference type="AlphaFoldDB" id="A0A6A7FNT1"/>
<feature type="domain" description="SOCS box" evidence="6">
    <location>
        <begin position="704"/>
        <end position="747"/>
    </location>
</feature>
<dbReference type="SMART" id="SM00969">
    <property type="entry name" value="SOCS_box"/>
    <property type="match status" value="1"/>
</dbReference>
<comment type="similarity">
    <text evidence="2">Belongs to the SPSB family.</text>
</comment>
<dbReference type="InterPro" id="IPR001496">
    <property type="entry name" value="SOCS_box"/>
</dbReference>